<evidence type="ECO:0000313" key="3">
    <source>
        <dbReference type="EMBL" id="MFC3199707.1"/>
    </source>
</evidence>
<proteinExistence type="predicted"/>
<evidence type="ECO:0000256" key="2">
    <source>
        <dbReference type="SAM" id="SignalP"/>
    </source>
</evidence>
<dbReference type="EMBL" id="JBHRTA010000059">
    <property type="protein sequence ID" value="MFC3199707.1"/>
    <property type="molecule type" value="Genomic_DNA"/>
</dbReference>
<gene>
    <name evidence="3" type="ORF">ACFOET_18965</name>
</gene>
<dbReference type="RefSeq" id="WP_379025589.1">
    <property type="nucleotide sequence ID" value="NZ_JBHRTA010000059.1"/>
</dbReference>
<dbReference type="Proteomes" id="UP001595526">
    <property type="component" value="Unassembled WGS sequence"/>
</dbReference>
<keyword evidence="2" id="KW-0732">Signal</keyword>
<feature type="compositionally biased region" description="Low complexity" evidence="1">
    <location>
        <begin position="34"/>
        <end position="50"/>
    </location>
</feature>
<feature type="region of interest" description="Disordered" evidence="1">
    <location>
        <begin position="28"/>
        <end position="56"/>
    </location>
</feature>
<accession>A0ABV7JWR5</accession>
<protein>
    <submittedName>
        <fullName evidence="3">Uncharacterized protein</fullName>
    </submittedName>
</protein>
<sequence>MKRSKLLIYTIALLSLTSCGTAKLGPSGQNMARLSSSSAPPAASAAALPSNSGNIRPTWCLPHAGVNYLKR</sequence>
<feature type="signal peptide" evidence="2">
    <location>
        <begin position="1"/>
        <end position="24"/>
    </location>
</feature>
<feature type="chain" id="PRO_5046359046" evidence="2">
    <location>
        <begin position="25"/>
        <end position="71"/>
    </location>
</feature>
<dbReference type="PROSITE" id="PS51257">
    <property type="entry name" value="PROKAR_LIPOPROTEIN"/>
    <property type="match status" value="1"/>
</dbReference>
<evidence type="ECO:0000313" key="4">
    <source>
        <dbReference type="Proteomes" id="UP001595526"/>
    </source>
</evidence>
<reference evidence="4" key="1">
    <citation type="journal article" date="2019" name="Int. J. Syst. Evol. Microbiol.">
        <title>The Global Catalogue of Microorganisms (GCM) 10K type strain sequencing project: providing services to taxonomists for standard genome sequencing and annotation.</title>
        <authorList>
            <consortium name="The Broad Institute Genomics Platform"/>
            <consortium name="The Broad Institute Genome Sequencing Center for Infectious Disease"/>
            <person name="Wu L."/>
            <person name="Ma J."/>
        </authorList>
    </citation>
    <scope>NUCLEOTIDE SEQUENCE [LARGE SCALE GENOMIC DNA]</scope>
    <source>
        <strain evidence="4">KCTC 52416</strain>
    </source>
</reference>
<comment type="caution">
    <text evidence="3">The sequence shown here is derived from an EMBL/GenBank/DDBJ whole genome shotgun (WGS) entry which is preliminary data.</text>
</comment>
<name>A0ABV7JWR5_9SPHI</name>
<organism evidence="3 4">
    <name type="scientific">Parapedobacter deserti</name>
    <dbReference type="NCBI Taxonomy" id="1912957"/>
    <lineage>
        <taxon>Bacteria</taxon>
        <taxon>Pseudomonadati</taxon>
        <taxon>Bacteroidota</taxon>
        <taxon>Sphingobacteriia</taxon>
        <taxon>Sphingobacteriales</taxon>
        <taxon>Sphingobacteriaceae</taxon>
        <taxon>Parapedobacter</taxon>
    </lineage>
</organism>
<keyword evidence="4" id="KW-1185">Reference proteome</keyword>
<evidence type="ECO:0000256" key="1">
    <source>
        <dbReference type="SAM" id="MobiDB-lite"/>
    </source>
</evidence>